<reference evidence="3 4" key="1">
    <citation type="submission" date="2020-12" db="EMBL/GenBank/DDBJ databases">
        <title>HMF7856_wgs.fasta genome submission.</title>
        <authorList>
            <person name="Kang H."/>
            <person name="Kim H."/>
            <person name="Joh K."/>
        </authorList>
    </citation>
    <scope>NUCLEOTIDE SEQUENCE [LARGE SCALE GENOMIC DNA]</scope>
    <source>
        <strain evidence="3 4">HMF7856</strain>
    </source>
</reference>
<feature type="domain" description="Peptidoglycan beta-N-acetylmuramidase NamZ C-terminal" evidence="2">
    <location>
        <begin position="279"/>
        <end position="422"/>
    </location>
</feature>
<sequence length="423" mass="47777">MRKIYCFLPFLICLCILADAKQKRKHKVNRHAQHHSVSRHHRGSRLHLEPKFSSNIIPGADQTELYVEYLKGKNVGMVINQTSVIGKSLTPSGDSLLKLGIHVKKFFGPEHGFRGNNSAGAKVNDAVDEKTGLSVISLYGKHFKPTADDLKGIDIIIFDIQDVGARFYTYISTLHYVMEACAENNIELMILDRPNPNGNIVDGPVLDTAFRSFVGMHPVPVAHGMTVGEYAQMINGEGWLKNKAQCKLKIIKVANYNHKQLYNLPINPSPNLNTPQSILLYPSICFFEGTVLSLGRGTEYPFTVVGHPGFKGTYKFTFTPQSIPGISDNPPLKDRLCYGIDLRDYDMVKLEKSGHINLNWLILLYKNYPDQTHYFNAYFTKLAGTDELEKQIRSGLTEAQIRRTWQPGLDAFKQIRAKYLLYE</sequence>
<dbReference type="Proteomes" id="UP000429232">
    <property type="component" value="Chromosome"/>
</dbReference>
<dbReference type="GO" id="GO:0033922">
    <property type="term" value="F:peptidoglycan beta-N-acetylmuramidase activity"/>
    <property type="evidence" value="ECO:0007669"/>
    <property type="project" value="InterPro"/>
</dbReference>
<dbReference type="InterPro" id="IPR048503">
    <property type="entry name" value="NamZ_C"/>
</dbReference>
<dbReference type="PANTHER" id="PTHR42915">
    <property type="entry name" value="HYPOTHETICAL 460 KDA PROTEIN IN FEUA-SIGW INTERGENIC REGION [PRECURSOR]"/>
    <property type="match status" value="1"/>
</dbReference>
<dbReference type="AlphaFoldDB" id="A0A6I4INU2"/>
<evidence type="ECO:0000259" key="2">
    <source>
        <dbReference type="Pfam" id="PF20732"/>
    </source>
</evidence>
<accession>A0A6I4INU2</accession>
<dbReference type="Gene3D" id="3.90.1150.140">
    <property type="match status" value="1"/>
</dbReference>
<name>A0A6I4INU2_9SPHI</name>
<feature type="domain" description="Peptidoglycan beta-N-acetylmuramidase NamZ N-terminal" evidence="1">
    <location>
        <begin position="75"/>
        <end position="275"/>
    </location>
</feature>
<dbReference type="Pfam" id="PF07075">
    <property type="entry name" value="NamZ_N"/>
    <property type="match status" value="1"/>
</dbReference>
<evidence type="ECO:0000313" key="4">
    <source>
        <dbReference type="Proteomes" id="UP000429232"/>
    </source>
</evidence>
<dbReference type="Gene3D" id="3.40.50.12170">
    <property type="entry name" value="Uncharacterised protein PF07075, DUF1343"/>
    <property type="match status" value="1"/>
</dbReference>
<gene>
    <name evidence="3" type="ORF">GO620_009555</name>
</gene>
<dbReference type="Pfam" id="PF20732">
    <property type="entry name" value="NamZ_C"/>
    <property type="match status" value="1"/>
</dbReference>
<evidence type="ECO:0000259" key="1">
    <source>
        <dbReference type="Pfam" id="PF07075"/>
    </source>
</evidence>
<dbReference type="RefSeq" id="WP_157526096.1">
    <property type="nucleotide sequence ID" value="NZ_CP066775.1"/>
</dbReference>
<dbReference type="PANTHER" id="PTHR42915:SF1">
    <property type="entry name" value="PEPTIDOGLYCAN BETA-N-ACETYLMURAMIDASE NAMZ"/>
    <property type="match status" value="1"/>
</dbReference>
<dbReference type="PIRSF" id="PIRSF016719">
    <property type="entry name" value="UCP016719"/>
    <property type="match status" value="1"/>
</dbReference>
<organism evidence="3 4">
    <name type="scientific">Mucilaginibacter ginkgonis</name>
    <dbReference type="NCBI Taxonomy" id="2682091"/>
    <lineage>
        <taxon>Bacteria</taxon>
        <taxon>Pseudomonadati</taxon>
        <taxon>Bacteroidota</taxon>
        <taxon>Sphingobacteriia</taxon>
        <taxon>Sphingobacteriales</taxon>
        <taxon>Sphingobacteriaceae</taxon>
        <taxon>Mucilaginibacter</taxon>
    </lineage>
</organism>
<dbReference type="EMBL" id="CP066775">
    <property type="protein sequence ID" value="QQL48438.1"/>
    <property type="molecule type" value="Genomic_DNA"/>
</dbReference>
<proteinExistence type="predicted"/>
<dbReference type="KEGG" id="mgik:GO620_009555"/>
<evidence type="ECO:0000313" key="3">
    <source>
        <dbReference type="EMBL" id="QQL48438.1"/>
    </source>
</evidence>
<keyword evidence="4" id="KW-1185">Reference proteome</keyword>
<dbReference type="InterPro" id="IPR048502">
    <property type="entry name" value="NamZ_N"/>
</dbReference>
<protein>
    <submittedName>
        <fullName evidence="3">DUF1343 domain-containing protein</fullName>
    </submittedName>
</protein>
<dbReference type="InterPro" id="IPR008302">
    <property type="entry name" value="NamZ"/>
</dbReference>